<organism evidence="2 3">
    <name type="scientific">Diploptera punctata</name>
    <name type="common">Pacific beetle cockroach</name>
    <dbReference type="NCBI Taxonomy" id="6984"/>
    <lineage>
        <taxon>Eukaryota</taxon>
        <taxon>Metazoa</taxon>
        <taxon>Ecdysozoa</taxon>
        <taxon>Arthropoda</taxon>
        <taxon>Hexapoda</taxon>
        <taxon>Insecta</taxon>
        <taxon>Pterygota</taxon>
        <taxon>Neoptera</taxon>
        <taxon>Polyneoptera</taxon>
        <taxon>Dictyoptera</taxon>
        <taxon>Blattodea</taxon>
        <taxon>Blaberoidea</taxon>
        <taxon>Blaberidae</taxon>
        <taxon>Diplopterinae</taxon>
        <taxon>Diploptera</taxon>
    </lineage>
</organism>
<feature type="non-terminal residue" evidence="2">
    <location>
        <position position="1"/>
    </location>
</feature>
<sequence length="76" mass="8804">RKRTLSLASLSISILLLSISPLFIILLFTSLYFYRVLLLWQIVGNFKFLHIPRLFSLYNTILEDNLMLIHPVGPVS</sequence>
<comment type="caution">
    <text evidence="2">The sequence shown here is derived from an EMBL/GenBank/DDBJ whole genome shotgun (WGS) entry which is preliminary data.</text>
</comment>
<keyword evidence="3" id="KW-1185">Reference proteome</keyword>
<gene>
    <name evidence="2" type="ORF">L9F63_009980</name>
</gene>
<evidence type="ECO:0000313" key="3">
    <source>
        <dbReference type="Proteomes" id="UP001233999"/>
    </source>
</evidence>
<accession>A0AAD8AHX5</accession>
<reference evidence="2" key="1">
    <citation type="journal article" date="2023" name="IScience">
        <title>Live-bearing cockroach genome reveals convergent evolutionary mechanisms linked to viviparity in insects and beyond.</title>
        <authorList>
            <person name="Fouks B."/>
            <person name="Harrison M.C."/>
            <person name="Mikhailova A.A."/>
            <person name="Marchal E."/>
            <person name="English S."/>
            <person name="Carruthers M."/>
            <person name="Jennings E.C."/>
            <person name="Chiamaka E.L."/>
            <person name="Frigard R.A."/>
            <person name="Pippel M."/>
            <person name="Attardo G.M."/>
            <person name="Benoit J.B."/>
            <person name="Bornberg-Bauer E."/>
            <person name="Tobe S.S."/>
        </authorList>
    </citation>
    <scope>NUCLEOTIDE SEQUENCE</scope>
    <source>
        <strain evidence="2">Stay&amp;Tobe</strain>
    </source>
</reference>
<keyword evidence="1" id="KW-1133">Transmembrane helix</keyword>
<name>A0AAD8AHX5_DIPPU</name>
<evidence type="ECO:0000313" key="2">
    <source>
        <dbReference type="EMBL" id="KAJ9599508.1"/>
    </source>
</evidence>
<feature type="transmembrane region" description="Helical" evidence="1">
    <location>
        <begin position="12"/>
        <end position="34"/>
    </location>
</feature>
<feature type="non-terminal residue" evidence="2">
    <location>
        <position position="76"/>
    </location>
</feature>
<dbReference type="EMBL" id="JASPKZ010000802">
    <property type="protein sequence ID" value="KAJ9599508.1"/>
    <property type="molecule type" value="Genomic_DNA"/>
</dbReference>
<keyword evidence="1" id="KW-0812">Transmembrane</keyword>
<reference evidence="2" key="2">
    <citation type="submission" date="2023-05" db="EMBL/GenBank/DDBJ databases">
        <authorList>
            <person name="Fouks B."/>
        </authorList>
    </citation>
    <scope>NUCLEOTIDE SEQUENCE</scope>
    <source>
        <strain evidence="2">Stay&amp;Tobe</strain>
        <tissue evidence="2">Testes</tissue>
    </source>
</reference>
<keyword evidence="1" id="KW-0472">Membrane</keyword>
<proteinExistence type="predicted"/>
<protein>
    <submittedName>
        <fullName evidence="2">Uncharacterized protein</fullName>
    </submittedName>
</protein>
<dbReference type="AlphaFoldDB" id="A0AAD8AHX5"/>
<dbReference type="Proteomes" id="UP001233999">
    <property type="component" value="Unassembled WGS sequence"/>
</dbReference>
<evidence type="ECO:0000256" key="1">
    <source>
        <dbReference type="SAM" id="Phobius"/>
    </source>
</evidence>